<gene>
    <name evidence="2" type="ORF">SACC_23000</name>
</gene>
<dbReference type="PANTHER" id="PTHR43031">
    <property type="entry name" value="FAD-DEPENDENT OXIDOREDUCTASE"/>
    <property type="match status" value="1"/>
</dbReference>
<dbReference type="GeneID" id="68867026"/>
<dbReference type="SMART" id="SM00450">
    <property type="entry name" value="RHOD"/>
    <property type="match status" value="1"/>
</dbReference>
<reference evidence="2 3" key="1">
    <citation type="journal article" date="2022" name="Microbiol. Resour. Announc.">
        <title>Complete Genome Sequence of the Hyperthermophilic and Acidophilic Archaeon Saccharolobus caldissimus Strain HS-3T.</title>
        <authorList>
            <person name="Sakai H.D."/>
            <person name="Kurosawa N."/>
        </authorList>
    </citation>
    <scope>NUCLEOTIDE SEQUENCE [LARGE SCALE GENOMIC DNA]</scope>
    <source>
        <strain evidence="2 3">JCM32116</strain>
    </source>
</reference>
<keyword evidence="3" id="KW-1185">Reference proteome</keyword>
<name>A0AAQ4CU02_9CREN</name>
<protein>
    <submittedName>
        <fullName evidence="2">Rhodanese-like domain-containing protein</fullName>
    </submittedName>
</protein>
<dbReference type="Pfam" id="PF00581">
    <property type="entry name" value="Rhodanese"/>
    <property type="match status" value="1"/>
</dbReference>
<dbReference type="PROSITE" id="PS50206">
    <property type="entry name" value="RHODANESE_3"/>
    <property type="match status" value="1"/>
</dbReference>
<dbReference type="Gene3D" id="3.40.250.10">
    <property type="entry name" value="Rhodanese-like domain"/>
    <property type="match status" value="1"/>
</dbReference>
<organism evidence="2 3">
    <name type="scientific">Saccharolobus caldissimus</name>
    <dbReference type="NCBI Taxonomy" id="1702097"/>
    <lineage>
        <taxon>Archaea</taxon>
        <taxon>Thermoproteota</taxon>
        <taxon>Thermoprotei</taxon>
        <taxon>Sulfolobales</taxon>
        <taxon>Sulfolobaceae</taxon>
        <taxon>Saccharolobus</taxon>
    </lineage>
</organism>
<sequence>MQVTERRSPYFHNIQSVPPSIIRKLIKTNSITVVDIRQPWEYEEHHIPGAILLPLDYFEELFPLLNANSVAIVCEHANRSTWLIYNKHYLFDGLKVYNMLGGMELWIRMGYEISKGMDENGMLWYKLLKKLLK</sequence>
<dbReference type="RefSeq" id="WP_229569607.1">
    <property type="nucleotide sequence ID" value="NZ_AP025226.1"/>
</dbReference>
<evidence type="ECO:0000259" key="1">
    <source>
        <dbReference type="PROSITE" id="PS50206"/>
    </source>
</evidence>
<dbReference type="CDD" id="cd00158">
    <property type="entry name" value="RHOD"/>
    <property type="match status" value="1"/>
</dbReference>
<evidence type="ECO:0000313" key="3">
    <source>
        <dbReference type="Proteomes" id="UP001319921"/>
    </source>
</evidence>
<feature type="domain" description="Rhodanese" evidence="1">
    <location>
        <begin position="27"/>
        <end position="115"/>
    </location>
</feature>
<proteinExistence type="predicted"/>
<dbReference type="EMBL" id="AP025226">
    <property type="protein sequence ID" value="BDB99283.1"/>
    <property type="molecule type" value="Genomic_DNA"/>
</dbReference>
<dbReference type="SUPFAM" id="SSF52821">
    <property type="entry name" value="Rhodanese/Cell cycle control phosphatase"/>
    <property type="match status" value="1"/>
</dbReference>
<dbReference type="PANTHER" id="PTHR43031:SF1">
    <property type="entry name" value="PYRIDINE NUCLEOTIDE-DISULPHIDE OXIDOREDUCTASE"/>
    <property type="match status" value="1"/>
</dbReference>
<dbReference type="InterPro" id="IPR050229">
    <property type="entry name" value="GlpE_sulfurtransferase"/>
</dbReference>
<dbReference type="InterPro" id="IPR001307">
    <property type="entry name" value="Thiosulphate_STrfase_CS"/>
</dbReference>
<dbReference type="PROSITE" id="PS00380">
    <property type="entry name" value="RHODANESE_1"/>
    <property type="match status" value="1"/>
</dbReference>
<dbReference type="KEGG" id="scas:SACC_23000"/>
<dbReference type="GO" id="GO:0004792">
    <property type="term" value="F:thiosulfate-cyanide sulfurtransferase activity"/>
    <property type="evidence" value="ECO:0007669"/>
    <property type="project" value="InterPro"/>
</dbReference>
<accession>A0AAQ4CU02</accession>
<evidence type="ECO:0000313" key="2">
    <source>
        <dbReference type="EMBL" id="BDB99283.1"/>
    </source>
</evidence>
<dbReference type="Proteomes" id="UP001319921">
    <property type="component" value="Chromosome"/>
</dbReference>
<dbReference type="AlphaFoldDB" id="A0AAQ4CU02"/>
<dbReference type="InterPro" id="IPR001763">
    <property type="entry name" value="Rhodanese-like_dom"/>
</dbReference>
<dbReference type="InterPro" id="IPR036873">
    <property type="entry name" value="Rhodanese-like_dom_sf"/>
</dbReference>